<sequence>LRARIYRANSPSSQPIDVVYREDSQSHRFVLASEELSHPKTQSYVHDTIVSISHLGKRYKFRLFFKRHKLLPVNQAIMQLANVSMEGDILV</sequence>
<proteinExistence type="predicted"/>
<name>A0A9W9AJF0_9AGAR</name>
<reference evidence="1" key="1">
    <citation type="submission" date="2022-08" db="EMBL/GenBank/DDBJ databases">
        <authorList>
            <consortium name="DOE Joint Genome Institute"/>
            <person name="Min B."/>
            <person name="Riley R."/>
            <person name="Sierra-Patev S."/>
            <person name="Naranjo-Ortiz M."/>
            <person name="Looney B."/>
            <person name="Konkel Z."/>
            <person name="Slot J.C."/>
            <person name="Sakamoto Y."/>
            <person name="Steenwyk J.L."/>
            <person name="Rokas A."/>
            <person name="Carro J."/>
            <person name="Camarero S."/>
            <person name="Ferreira P."/>
            <person name="Molpeceres G."/>
            <person name="Ruiz-Duenas F.J."/>
            <person name="Serrano A."/>
            <person name="Henrissat B."/>
            <person name="Drula E."/>
            <person name="Hughes K.W."/>
            <person name="Mata J.L."/>
            <person name="Ishikawa N.K."/>
            <person name="Vargas-Isla R."/>
            <person name="Ushijima S."/>
            <person name="Smith C.A."/>
            <person name="Ahrendt S."/>
            <person name="Andreopoulos W."/>
            <person name="He G."/>
            <person name="Labutti K."/>
            <person name="Lipzen A."/>
            <person name="Ng V."/>
            <person name="Sandor L."/>
            <person name="Barry K."/>
            <person name="Martinez A.T."/>
            <person name="Xiao Y."/>
            <person name="Gibbons J.G."/>
            <person name="Terashima K."/>
            <person name="Hibbett D.S."/>
            <person name="Grigoriev I.V."/>
        </authorList>
    </citation>
    <scope>NUCLEOTIDE SEQUENCE</scope>
    <source>
        <strain evidence="1">Sp2 HRB7682 ss15</strain>
    </source>
</reference>
<organism evidence="1 2">
    <name type="scientific">Lentinula lateritia</name>
    <dbReference type="NCBI Taxonomy" id="40482"/>
    <lineage>
        <taxon>Eukaryota</taxon>
        <taxon>Fungi</taxon>
        <taxon>Dikarya</taxon>
        <taxon>Basidiomycota</taxon>
        <taxon>Agaricomycotina</taxon>
        <taxon>Agaricomycetes</taxon>
        <taxon>Agaricomycetidae</taxon>
        <taxon>Agaricales</taxon>
        <taxon>Marasmiineae</taxon>
        <taxon>Omphalotaceae</taxon>
        <taxon>Lentinula</taxon>
    </lineage>
</organism>
<evidence type="ECO:0000313" key="1">
    <source>
        <dbReference type="EMBL" id="KAJ4484238.1"/>
    </source>
</evidence>
<feature type="non-terminal residue" evidence="1">
    <location>
        <position position="91"/>
    </location>
</feature>
<evidence type="ECO:0000313" key="2">
    <source>
        <dbReference type="Proteomes" id="UP001150238"/>
    </source>
</evidence>
<gene>
    <name evidence="1" type="ORF">C8J55DRAFT_393950</name>
</gene>
<comment type="caution">
    <text evidence="1">The sequence shown here is derived from an EMBL/GenBank/DDBJ whole genome shotgun (WGS) entry which is preliminary data.</text>
</comment>
<dbReference type="EMBL" id="JANVFS010000012">
    <property type="protein sequence ID" value="KAJ4484238.1"/>
    <property type="molecule type" value="Genomic_DNA"/>
</dbReference>
<dbReference type="AlphaFoldDB" id="A0A9W9AJF0"/>
<reference evidence="1" key="2">
    <citation type="journal article" date="2023" name="Proc. Natl. Acad. Sci. U.S.A.">
        <title>A global phylogenomic analysis of the shiitake genus Lentinula.</title>
        <authorList>
            <person name="Sierra-Patev S."/>
            <person name="Min B."/>
            <person name="Naranjo-Ortiz M."/>
            <person name="Looney B."/>
            <person name="Konkel Z."/>
            <person name="Slot J.C."/>
            <person name="Sakamoto Y."/>
            <person name="Steenwyk J.L."/>
            <person name="Rokas A."/>
            <person name="Carro J."/>
            <person name="Camarero S."/>
            <person name="Ferreira P."/>
            <person name="Molpeceres G."/>
            <person name="Ruiz-Duenas F.J."/>
            <person name="Serrano A."/>
            <person name="Henrissat B."/>
            <person name="Drula E."/>
            <person name="Hughes K.W."/>
            <person name="Mata J.L."/>
            <person name="Ishikawa N.K."/>
            <person name="Vargas-Isla R."/>
            <person name="Ushijima S."/>
            <person name="Smith C.A."/>
            <person name="Donoghue J."/>
            <person name="Ahrendt S."/>
            <person name="Andreopoulos W."/>
            <person name="He G."/>
            <person name="LaButti K."/>
            <person name="Lipzen A."/>
            <person name="Ng V."/>
            <person name="Riley R."/>
            <person name="Sandor L."/>
            <person name="Barry K."/>
            <person name="Martinez A.T."/>
            <person name="Xiao Y."/>
            <person name="Gibbons J.G."/>
            <person name="Terashima K."/>
            <person name="Grigoriev I.V."/>
            <person name="Hibbett D."/>
        </authorList>
    </citation>
    <scope>NUCLEOTIDE SEQUENCE</scope>
    <source>
        <strain evidence="1">Sp2 HRB7682 ss15</strain>
    </source>
</reference>
<dbReference type="Proteomes" id="UP001150238">
    <property type="component" value="Unassembled WGS sequence"/>
</dbReference>
<accession>A0A9W9AJF0</accession>
<protein>
    <submittedName>
        <fullName evidence="1">Uncharacterized protein</fullName>
    </submittedName>
</protein>
<feature type="non-terminal residue" evidence="1">
    <location>
        <position position="1"/>
    </location>
</feature>